<keyword evidence="9" id="KW-0342">GTP-binding</keyword>
<organism evidence="12 13">
    <name type="scientific">Kluyvera cryocrescens</name>
    <name type="common">Kluyvera citrophila</name>
    <dbReference type="NCBI Taxonomy" id="580"/>
    <lineage>
        <taxon>Bacteria</taxon>
        <taxon>Pseudomonadati</taxon>
        <taxon>Pseudomonadota</taxon>
        <taxon>Gammaproteobacteria</taxon>
        <taxon>Enterobacterales</taxon>
        <taxon>Enterobacteriaceae</taxon>
        <taxon>Kluyvera</taxon>
    </lineage>
</organism>
<evidence type="ECO:0000256" key="3">
    <source>
        <dbReference type="ARBA" id="ARBA00012762"/>
    </source>
</evidence>
<evidence type="ECO:0000313" key="13">
    <source>
        <dbReference type="Proteomes" id="UP000401081"/>
    </source>
</evidence>
<protein>
    <recommendedName>
        <fullName evidence="3">GTP cyclohydrolase II</fullName>
        <ecNumber evidence="3">3.5.4.25</ecNumber>
    </recommendedName>
</protein>
<keyword evidence="5" id="KW-0479">Metal-binding</keyword>
<dbReference type="InterPro" id="IPR000926">
    <property type="entry name" value="RibA"/>
</dbReference>
<dbReference type="GO" id="GO:0005525">
    <property type="term" value="F:GTP binding"/>
    <property type="evidence" value="ECO:0007669"/>
    <property type="project" value="UniProtKB-KW"/>
</dbReference>
<dbReference type="UniPathway" id="UPA00275"/>
<name>A0A485A265_KLUCR</name>
<keyword evidence="13" id="KW-1185">Reference proteome</keyword>
<dbReference type="EC" id="3.5.4.25" evidence="3"/>
<evidence type="ECO:0000256" key="4">
    <source>
        <dbReference type="ARBA" id="ARBA00022619"/>
    </source>
</evidence>
<feature type="domain" description="GTP cyclohydrolase II" evidence="11">
    <location>
        <begin position="1"/>
        <end position="116"/>
    </location>
</feature>
<evidence type="ECO:0000256" key="7">
    <source>
        <dbReference type="ARBA" id="ARBA00022801"/>
    </source>
</evidence>
<dbReference type="GO" id="GO:0009231">
    <property type="term" value="P:riboflavin biosynthetic process"/>
    <property type="evidence" value="ECO:0007669"/>
    <property type="project" value="UniProtKB-UniPathway"/>
</dbReference>
<dbReference type="EMBL" id="CAADJD010000001">
    <property type="protein sequence ID" value="VFS55022.1"/>
    <property type="molecule type" value="Genomic_DNA"/>
</dbReference>
<reference evidence="12 13" key="1">
    <citation type="submission" date="2019-03" db="EMBL/GenBank/DDBJ databases">
        <authorList>
            <consortium name="Pathogen Informatics"/>
        </authorList>
    </citation>
    <scope>NUCLEOTIDE SEQUENCE [LARGE SCALE GENOMIC DNA]</scope>
    <source>
        <strain evidence="12 13">NCTC12993</strain>
    </source>
</reference>
<dbReference type="Pfam" id="PF00925">
    <property type="entry name" value="GTP_cyclohydro2"/>
    <property type="match status" value="1"/>
</dbReference>
<proteinExistence type="predicted"/>
<keyword evidence="8" id="KW-0862">Zinc</keyword>
<evidence type="ECO:0000256" key="2">
    <source>
        <dbReference type="ARBA" id="ARBA00004853"/>
    </source>
</evidence>
<accession>A0A485A265</accession>
<comment type="catalytic activity">
    <reaction evidence="10">
        <text>GTP + 4 H2O = 2,5-diamino-6-hydroxy-4-(5-phosphoribosylamino)-pyrimidine + formate + 2 phosphate + 3 H(+)</text>
        <dbReference type="Rhea" id="RHEA:23704"/>
        <dbReference type="ChEBI" id="CHEBI:15377"/>
        <dbReference type="ChEBI" id="CHEBI:15378"/>
        <dbReference type="ChEBI" id="CHEBI:15740"/>
        <dbReference type="ChEBI" id="CHEBI:37565"/>
        <dbReference type="ChEBI" id="CHEBI:43474"/>
        <dbReference type="ChEBI" id="CHEBI:58614"/>
        <dbReference type="EC" id="3.5.4.25"/>
    </reaction>
</comment>
<evidence type="ECO:0000313" key="12">
    <source>
        <dbReference type="EMBL" id="VFS55022.1"/>
    </source>
</evidence>
<dbReference type="InterPro" id="IPR032677">
    <property type="entry name" value="GTP_cyclohydro_II"/>
</dbReference>
<dbReference type="GO" id="GO:0003935">
    <property type="term" value="F:GTP cyclohydrolase II activity"/>
    <property type="evidence" value="ECO:0007669"/>
    <property type="project" value="UniProtKB-EC"/>
</dbReference>
<dbReference type="NCBIfam" id="TIGR00505">
    <property type="entry name" value="ribA"/>
    <property type="match status" value="1"/>
</dbReference>
<dbReference type="AlphaFoldDB" id="A0A485A265"/>
<evidence type="ECO:0000256" key="6">
    <source>
        <dbReference type="ARBA" id="ARBA00022741"/>
    </source>
</evidence>
<dbReference type="GO" id="GO:0046872">
    <property type="term" value="F:metal ion binding"/>
    <property type="evidence" value="ECO:0007669"/>
    <property type="project" value="UniProtKB-KW"/>
</dbReference>
<keyword evidence="6" id="KW-0547">Nucleotide-binding</keyword>
<gene>
    <name evidence="12" type="primary">ribA_2</name>
    <name evidence="12" type="ORF">NCTC12993_00140</name>
</gene>
<comment type="pathway">
    <text evidence="2">Cofactor biosynthesis; riboflavin biosynthesis; 5-amino-6-(D-ribitylamino)uracil from GTP: step 1/4.</text>
</comment>
<keyword evidence="7 12" id="KW-0378">Hydrolase</keyword>
<dbReference type="SUPFAM" id="SSF142695">
    <property type="entry name" value="RibA-like"/>
    <property type="match status" value="1"/>
</dbReference>
<evidence type="ECO:0000256" key="1">
    <source>
        <dbReference type="ARBA" id="ARBA00001947"/>
    </source>
</evidence>
<evidence type="ECO:0000256" key="9">
    <source>
        <dbReference type="ARBA" id="ARBA00023134"/>
    </source>
</evidence>
<keyword evidence="4" id="KW-0686">Riboflavin biosynthesis</keyword>
<evidence type="ECO:0000259" key="11">
    <source>
        <dbReference type="Pfam" id="PF00925"/>
    </source>
</evidence>
<evidence type="ECO:0000256" key="8">
    <source>
        <dbReference type="ARBA" id="ARBA00022833"/>
    </source>
</evidence>
<sequence length="206" mass="22616">MTGDALFSLRCDCGFQLEAALSHIAEEGRGILLYHRQEGRNIGLLNKIRAYALQDQGYDTVEANHQLGFAADERDFTLCADMFKLLGVDAVRLLTNNPKKVEILTEAGINIVERVPLIVGRNPKNAHYLDTKSGENGPSAETVTRLSPFILIDGDAFSTPARAEYALPFSRHLPPLSQHVYVPFGQHGNACREVATRLTIPCGPNS</sequence>
<dbReference type="Gene3D" id="3.40.50.10990">
    <property type="entry name" value="GTP cyclohydrolase II"/>
    <property type="match status" value="1"/>
</dbReference>
<dbReference type="GO" id="GO:0005829">
    <property type="term" value="C:cytosol"/>
    <property type="evidence" value="ECO:0007669"/>
    <property type="project" value="TreeGrafter"/>
</dbReference>
<dbReference type="PANTHER" id="PTHR21327">
    <property type="entry name" value="GTP CYCLOHYDROLASE II-RELATED"/>
    <property type="match status" value="1"/>
</dbReference>
<dbReference type="PANTHER" id="PTHR21327:SF18">
    <property type="entry name" value="3,4-DIHYDROXY-2-BUTANONE 4-PHOSPHATE SYNTHASE"/>
    <property type="match status" value="1"/>
</dbReference>
<evidence type="ECO:0000256" key="10">
    <source>
        <dbReference type="ARBA" id="ARBA00049295"/>
    </source>
</evidence>
<dbReference type="CDD" id="cd00641">
    <property type="entry name" value="GTP_cyclohydro2"/>
    <property type="match status" value="1"/>
</dbReference>
<dbReference type="NCBIfam" id="NF001591">
    <property type="entry name" value="PRK00393.1"/>
    <property type="match status" value="1"/>
</dbReference>
<dbReference type="InterPro" id="IPR036144">
    <property type="entry name" value="RibA-like_sf"/>
</dbReference>
<comment type="cofactor">
    <cofactor evidence="1">
        <name>Zn(2+)</name>
        <dbReference type="ChEBI" id="CHEBI:29105"/>
    </cofactor>
</comment>
<evidence type="ECO:0000256" key="5">
    <source>
        <dbReference type="ARBA" id="ARBA00022723"/>
    </source>
</evidence>
<dbReference type="Proteomes" id="UP000401081">
    <property type="component" value="Unassembled WGS sequence"/>
</dbReference>
<dbReference type="FunFam" id="3.40.50.10990:FF:000002">
    <property type="entry name" value="GTP cyclohydrolase-2"/>
    <property type="match status" value="1"/>
</dbReference>